<name>A0ABT0ZUL7_9PSEU</name>
<feature type="binding site" evidence="9">
    <location>
        <position position="101"/>
    </location>
    <ligand>
        <name>Zn(2+)</name>
        <dbReference type="ChEBI" id="CHEBI:29105"/>
        <note>catalytic</note>
    </ligand>
</feature>
<dbReference type="NCBIfam" id="NF001591">
    <property type="entry name" value="PRK00393.1"/>
    <property type="match status" value="1"/>
</dbReference>
<comment type="similarity">
    <text evidence="9">Belongs to the GTP cyclohydrolase II family.</text>
</comment>
<comment type="function">
    <text evidence="9">Catalyzes the conversion of GTP to 2,5-diamino-6-ribosylamino-4(3H)-pyrimidinone 5'-phosphate (DARP), formate and pyrophosphate.</text>
</comment>
<keyword evidence="6 9" id="KW-0862">Zinc</keyword>
<dbReference type="CDD" id="cd00641">
    <property type="entry name" value="GTP_cyclohydro2"/>
    <property type="match status" value="1"/>
</dbReference>
<dbReference type="InterPro" id="IPR032677">
    <property type="entry name" value="GTP_cyclohydro_II"/>
</dbReference>
<evidence type="ECO:0000256" key="9">
    <source>
        <dbReference type="HAMAP-Rule" id="MF_00179"/>
    </source>
</evidence>
<feature type="binding site" evidence="9">
    <location>
        <position position="151"/>
    </location>
    <ligand>
        <name>GTP</name>
        <dbReference type="ChEBI" id="CHEBI:37565"/>
    </ligand>
</feature>
<keyword evidence="12" id="KW-1185">Reference proteome</keyword>
<keyword evidence="5 9" id="KW-0378">Hydrolase</keyword>
<evidence type="ECO:0000256" key="2">
    <source>
        <dbReference type="ARBA" id="ARBA00022619"/>
    </source>
</evidence>
<evidence type="ECO:0000256" key="6">
    <source>
        <dbReference type="ARBA" id="ARBA00022833"/>
    </source>
</evidence>
<evidence type="ECO:0000256" key="3">
    <source>
        <dbReference type="ARBA" id="ARBA00022723"/>
    </source>
</evidence>
<dbReference type="RefSeq" id="WP_252436042.1">
    <property type="nucleotide sequence ID" value="NZ_JAGSOV010000011.1"/>
</dbReference>
<proteinExistence type="inferred from homology"/>
<evidence type="ECO:0000256" key="8">
    <source>
        <dbReference type="ARBA" id="ARBA00049295"/>
    </source>
</evidence>
<dbReference type="GO" id="GO:0003935">
    <property type="term" value="F:GTP cyclohydrolase II activity"/>
    <property type="evidence" value="ECO:0007669"/>
    <property type="project" value="UniProtKB-EC"/>
</dbReference>
<dbReference type="EC" id="3.5.4.25" evidence="9"/>
<feature type="domain" description="GTP cyclohydrolase II" evidence="10">
    <location>
        <begin position="25"/>
        <end position="207"/>
    </location>
</feature>
<comment type="catalytic activity">
    <reaction evidence="8 9">
        <text>GTP + 4 H2O = 2,5-diamino-6-hydroxy-4-(5-phosphoribosylamino)-pyrimidine + formate + 2 phosphate + 3 H(+)</text>
        <dbReference type="Rhea" id="RHEA:23704"/>
        <dbReference type="ChEBI" id="CHEBI:15377"/>
        <dbReference type="ChEBI" id="CHEBI:15378"/>
        <dbReference type="ChEBI" id="CHEBI:15740"/>
        <dbReference type="ChEBI" id="CHEBI:37565"/>
        <dbReference type="ChEBI" id="CHEBI:43474"/>
        <dbReference type="ChEBI" id="CHEBI:58614"/>
        <dbReference type="EC" id="3.5.4.25"/>
    </reaction>
</comment>
<dbReference type="SUPFAM" id="SSF142695">
    <property type="entry name" value="RibA-like"/>
    <property type="match status" value="1"/>
</dbReference>
<protein>
    <recommendedName>
        <fullName evidence="9">GTP cyclohydrolase-2</fullName>
        <ecNumber evidence="9">3.5.4.25</ecNumber>
    </recommendedName>
    <alternativeName>
        <fullName evidence="9">GTP cyclohydrolase II</fullName>
    </alternativeName>
</protein>
<dbReference type="Gene3D" id="3.40.50.10990">
    <property type="entry name" value="GTP cyclohydrolase II"/>
    <property type="match status" value="1"/>
</dbReference>
<reference evidence="11" key="1">
    <citation type="submission" date="2021-04" db="EMBL/GenBank/DDBJ databases">
        <title>Pseudonocardia sp. nov., isolated from sandy soil of mangrove forest.</title>
        <authorList>
            <person name="Zan Z."/>
            <person name="Huang R."/>
            <person name="Liu W."/>
        </authorList>
    </citation>
    <scope>NUCLEOTIDE SEQUENCE</scope>
    <source>
        <strain evidence="11">S2-4</strain>
    </source>
</reference>
<dbReference type="InterPro" id="IPR036144">
    <property type="entry name" value="RibA-like_sf"/>
</dbReference>
<comment type="caution">
    <text evidence="11">The sequence shown here is derived from an EMBL/GenBank/DDBJ whole genome shotgun (WGS) entry which is preliminary data.</text>
</comment>
<keyword evidence="2 9" id="KW-0686">Riboflavin biosynthesis</keyword>
<evidence type="ECO:0000313" key="12">
    <source>
        <dbReference type="Proteomes" id="UP001165283"/>
    </source>
</evidence>
<feature type="binding site" evidence="9">
    <location>
        <begin position="85"/>
        <end position="89"/>
    </location>
    <ligand>
        <name>GTP</name>
        <dbReference type="ChEBI" id="CHEBI:37565"/>
    </ligand>
</feature>
<comment type="cofactor">
    <cofactor evidence="9">
        <name>Zn(2+)</name>
        <dbReference type="ChEBI" id="CHEBI:29105"/>
    </cofactor>
    <text evidence="9">Binds 1 zinc ion per subunit.</text>
</comment>
<evidence type="ECO:0000256" key="4">
    <source>
        <dbReference type="ARBA" id="ARBA00022741"/>
    </source>
</evidence>
<feature type="active site" description="Proton acceptor" evidence="9">
    <location>
        <position position="163"/>
    </location>
</feature>
<dbReference type="PANTHER" id="PTHR21327">
    <property type="entry name" value="GTP CYCLOHYDROLASE II-RELATED"/>
    <property type="match status" value="1"/>
</dbReference>
<evidence type="ECO:0000256" key="5">
    <source>
        <dbReference type="ARBA" id="ARBA00022801"/>
    </source>
</evidence>
<gene>
    <name evidence="9 11" type="primary">ribA</name>
    <name evidence="11" type="ORF">KDL28_05095</name>
</gene>
<dbReference type="NCBIfam" id="TIGR00505">
    <property type="entry name" value="ribA"/>
    <property type="match status" value="1"/>
</dbReference>
<dbReference type="EMBL" id="JAGSOV010000011">
    <property type="protein sequence ID" value="MCO1654426.1"/>
    <property type="molecule type" value="Genomic_DNA"/>
</dbReference>
<organism evidence="11 12">
    <name type="scientific">Pseudonocardia humida</name>
    <dbReference type="NCBI Taxonomy" id="2800819"/>
    <lineage>
        <taxon>Bacteria</taxon>
        <taxon>Bacillati</taxon>
        <taxon>Actinomycetota</taxon>
        <taxon>Actinomycetes</taxon>
        <taxon>Pseudonocardiales</taxon>
        <taxon>Pseudonocardiaceae</taxon>
        <taxon>Pseudonocardia</taxon>
    </lineage>
</organism>
<feature type="binding site" evidence="9">
    <location>
        <position position="90"/>
    </location>
    <ligand>
        <name>Zn(2+)</name>
        <dbReference type="ChEBI" id="CHEBI:29105"/>
        <note>catalytic</note>
    </ligand>
</feature>
<feature type="binding site" evidence="9">
    <location>
        <position position="186"/>
    </location>
    <ligand>
        <name>GTP</name>
        <dbReference type="ChEBI" id="CHEBI:37565"/>
    </ligand>
</feature>
<dbReference type="PANTHER" id="PTHR21327:SF18">
    <property type="entry name" value="3,4-DIHYDROXY-2-BUTANONE 4-PHOSPHATE SYNTHASE"/>
    <property type="match status" value="1"/>
</dbReference>
<evidence type="ECO:0000256" key="7">
    <source>
        <dbReference type="ARBA" id="ARBA00023134"/>
    </source>
</evidence>
<dbReference type="Pfam" id="PF00925">
    <property type="entry name" value="GTP_cyclohydro2"/>
    <property type="match status" value="1"/>
</dbReference>
<accession>A0ABT0ZUL7</accession>
<keyword evidence="4 9" id="KW-0547">Nucleotide-binding</keyword>
<sequence length="245" mass="26151">MVSISPTARTVGNRDDSENRVTRIAVSALPTAHGDFRAVAYHDDVLGVDHVALVLGDLNESSTVIHEPSTDGQRRSAQPDPVLARLHSECLTGEAFASRRCDCGAQLDRSLDMITQTGRGVLVYLRGHEGRGIGLAAKIAAYALQDRGQDTLDANLSLGHPADAREYGAGAAILADLGVSAVRLLTNNPDKVAALRGHGVEVVDRVPLTVPADPVNLGYLRTKRDRMRHLLPQLDAPRPTASEHG</sequence>
<keyword evidence="3 9" id="KW-0479">Metal-binding</keyword>
<feature type="active site" description="Nucleophile" evidence="9">
    <location>
        <position position="165"/>
    </location>
</feature>
<feature type="binding site" evidence="9">
    <location>
        <position position="191"/>
    </location>
    <ligand>
        <name>GTP</name>
        <dbReference type="ChEBI" id="CHEBI:37565"/>
    </ligand>
</feature>
<feature type="binding site" evidence="9">
    <location>
        <begin position="129"/>
        <end position="131"/>
    </location>
    <ligand>
        <name>GTP</name>
        <dbReference type="ChEBI" id="CHEBI:37565"/>
    </ligand>
</feature>
<evidence type="ECO:0000256" key="1">
    <source>
        <dbReference type="ARBA" id="ARBA00004853"/>
    </source>
</evidence>
<feature type="binding site" evidence="9">
    <location>
        <position position="106"/>
    </location>
    <ligand>
        <name>GTP</name>
        <dbReference type="ChEBI" id="CHEBI:37565"/>
    </ligand>
</feature>
<comment type="pathway">
    <text evidence="1 9">Cofactor biosynthesis; riboflavin biosynthesis; 5-amino-6-(D-ribitylamino)uracil from GTP: step 1/4.</text>
</comment>
<keyword evidence="7 9" id="KW-0342">GTP-binding</keyword>
<dbReference type="Proteomes" id="UP001165283">
    <property type="component" value="Unassembled WGS sequence"/>
</dbReference>
<dbReference type="InterPro" id="IPR000926">
    <property type="entry name" value="RibA"/>
</dbReference>
<dbReference type="HAMAP" id="MF_00179">
    <property type="entry name" value="RibA"/>
    <property type="match status" value="1"/>
</dbReference>
<feature type="binding site" evidence="9">
    <location>
        <position position="103"/>
    </location>
    <ligand>
        <name>Zn(2+)</name>
        <dbReference type="ChEBI" id="CHEBI:29105"/>
        <note>catalytic</note>
    </ligand>
</feature>
<evidence type="ECO:0000259" key="10">
    <source>
        <dbReference type="Pfam" id="PF00925"/>
    </source>
</evidence>
<evidence type="ECO:0000313" key="11">
    <source>
        <dbReference type="EMBL" id="MCO1654426.1"/>
    </source>
</evidence>